<comment type="caution">
    <text evidence="2">The sequence shown here is derived from an EMBL/GenBank/DDBJ whole genome shotgun (WGS) entry which is preliminary data.</text>
</comment>
<feature type="compositionally biased region" description="Acidic residues" evidence="1">
    <location>
        <begin position="184"/>
        <end position="196"/>
    </location>
</feature>
<evidence type="ECO:0000313" key="3">
    <source>
        <dbReference type="Proteomes" id="UP000034182"/>
    </source>
</evidence>
<gene>
    <name evidence="2" type="ORF">UCDDS831_g05485</name>
</gene>
<sequence>MTTPKARGSSPWRIKVTVEAQPHNSFSQDENSPENGTPTRKTRKSVTRSPDENEADSSHSDASYHPTKRGGARGRRSMSTDIHVPEPIRAAAMYGPRSPYQIEDEMGDVQGDASRATRSSVGQRRRSMRLSSQPQVTPDLIEEVQEQEASDHEQTPKASSSKKATTDEEMWRSMISNHQYESEQTTEEEHDSSDDDLDIVMSDQTIGDATIAHSEDCP</sequence>
<evidence type="ECO:0000313" key="2">
    <source>
        <dbReference type="EMBL" id="KKY19280.1"/>
    </source>
</evidence>
<name>A0A0G2GR33_9PEZI</name>
<protein>
    <submittedName>
        <fullName evidence="2">Uncharacterized protein</fullName>
    </submittedName>
</protein>
<dbReference type="Proteomes" id="UP000034182">
    <property type="component" value="Unassembled WGS sequence"/>
</dbReference>
<feature type="compositionally biased region" description="Polar residues" evidence="1">
    <location>
        <begin position="22"/>
        <end position="39"/>
    </location>
</feature>
<proteinExistence type="predicted"/>
<dbReference type="EMBL" id="LAQI01000113">
    <property type="protein sequence ID" value="KKY19280.1"/>
    <property type="molecule type" value="Genomic_DNA"/>
</dbReference>
<organism evidence="2 3">
    <name type="scientific">Diplodia seriata</name>
    <dbReference type="NCBI Taxonomy" id="420778"/>
    <lineage>
        <taxon>Eukaryota</taxon>
        <taxon>Fungi</taxon>
        <taxon>Dikarya</taxon>
        <taxon>Ascomycota</taxon>
        <taxon>Pezizomycotina</taxon>
        <taxon>Dothideomycetes</taxon>
        <taxon>Dothideomycetes incertae sedis</taxon>
        <taxon>Botryosphaeriales</taxon>
        <taxon>Botryosphaeriaceae</taxon>
        <taxon>Diplodia</taxon>
    </lineage>
</organism>
<evidence type="ECO:0000256" key="1">
    <source>
        <dbReference type="SAM" id="MobiDB-lite"/>
    </source>
</evidence>
<dbReference type="AlphaFoldDB" id="A0A0G2GR33"/>
<accession>A0A0G2GR33</accession>
<reference evidence="2 3" key="2">
    <citation type="submission" date="2015-05" db="EMBL/GenBank/DDBJ databases">
        <title>Distinctive expansion of gene families associated with plant cell wall degradation and secondary metabolism in the genomes of grapevine trunk pathogens.</title>
        <authorList>
            <person name="Lawrence D.P."/>
            <person name="Travadon R."/>
            <person name="Rolshausen P.E."/>
            <person name="Baumgartner K."/>
        </authorList>
    </citation>
    <scope>NUCLEOTIDE SEQUENCE [LARGE SCALE GENOMIC DNA]</scope>
    <source>
        <strain evidence="2">DS831</strain>
    </source>
</reference>
<feature type="compositionally biased region" description="Basic residues" evidence="1">
    <location>
        <begin position="66"/>
        <end position="76"/>
    </location>
</feature>
<feature type="region of interest" description="Disordered" evidence="1">
    <location>
        <begin position="1"/>
        <end position="196"/>
    </location>
</feature>
<reference evidence="2 3" key="1">
    <citation type="submission" date="2015-03" db="EMBL/GenBank/DDBJ databases">
        <authorList>
            <person name="Morales-Cruz A."/>
            <person name="Amrine K.C."/>
            <person name="Cantu D."/>
        </authorList>
    </citation>
    <scope>NUCLEOTIDE SEQUENCE [LARGE SCALE GENOMIC DNA]</scope>
    <source>
        <strain evidence="2">DS831</strain>
    </source>
</reference>